<dbReference type="InterPro" id="IPR036013">
    <property type="entry name" value="Band_7/SPFH_dom_sf"/>
</dbReference>
<evidence type="ECO:0000256" key="2">
    <source>
        <dbReference type="ARBA" id="ARBA00007161"/>
    </source>
</evidence>
<keyword evidence="4" id="KW-0175">Coiled coil</keyword>
<comment type="subcellular location">
    <subcellularLocation>
        <location evidence="1">Membrane</location>
    </subcellularLocation>
</comment>
<dbReference type="SUPFAM" id="SSF117892">
    <property type="entry name" value="Band 7/SPFH domain"/>
    <property type="match status" value="1"/>
</dbReference>
<evidence type="ECO:0000313" key="7">
    <source>
        <dbReference type="EMBL" id="MFC5895199.1"/>
    </source>
</evidence>
<feature type="compositionally biased region" description="Basic and acidic residues" evidence="5">
    <location>
        <begin position="379"/>
        <end position="392"/>
    </location>
</feature>
<dbReference type="PANTHER" id="PTHR13806">
    <property type="entry name" value="FLOTILLIN-RELATED"/>
    <property type="match status" value="1"/>
</dbReference>
<comment type="caution">
    <text evidence="7">The sequence shown here is derived from an EMBL/GenBank/DDBJ whole genome shotgun (WGS) entry which is preliminary data.</text>
</comment>
<comment type="similarity">
    <text evidence="2">Belongs to the band 7/mec-2 family. Flotillin subfamily.</text>
</comment>
<proteinExistence type="inferred from homology"/>
<evidence type="ECO:0000256" key="5">
    <source>
        <dbReference type="SAM" id="MobiDB-lite"/>
    </source>
</evidence>
<dbReference type="Proteomes" id="UP001596241">
    <property type="component" value="Unassembled WGS sequence"/>
</dbReference>
<feature type="domain" description="Band 7" evidence="6">
    <location>
        <begin position="2"/>
        <end position="172"/>
    </location>
</feature>
<feature type="region of interest" description="Disordered" evidence="5">
    <location>
        <begin position="357"/>
        <end position="392"/>
    </location>
</feature>
<feature type="coiled-coil region" evidence="4">
    <location>
        <begin position="173"/>
        <end position="202"/>
    </location>
</feature>
<reference evidence="8" key="1">
    <citation type="journal article" date="2019" name="Int. J. Syst. Evol. Microbiol.">
        <title>The Global Catalogue of Microorganisms (GCM) 10K type strain sequencing project: providing services to taxonomists for standard genome sequencing and annotation.</title>
        <authorList>
            <consortium name="The Broad Institute Genomics Platform"/>
            <consortium name="The Broad Institute Genome Sequencing Center for Infectious Disease"/>
            <person name="Wu L."/>
            <person name="Ma J."/>
        </authorList>
    </citation>
    <scope>NUCLEOTIDE SEQUENCE [LARGE SCALE GENOMIC DNA]</scope>
    <source>
        <strain evidence="8">CGMCC 1.15809</strain>
    </source>
</reference>
<evidence type="ECO:0000256" key="1">
    <source>
        <dbReference type="ARBA" id="ARBA00004370"/>
    </source>
</evidence>
<protein>
    <submittedName>
        <fullName evidence="7">Flotillin family protein</fullName>
    </submittedName>
</protein>
<dbReference type="InterPro" id="IPR027705">
    <property type="entry name" value="Flotillin_fam"/>
</dbReference>
<organism evidence="7 8">
    <name type="scientific">Streptomyces ramulosus</name>
    <dbReference type="NCBI Taxonomy" id="47762"/>
    <lineage>
        <taxon>Bacteria</taxon>
        <taxon>Bacillati</taxon>
        <taxon>Actinomycetota</taxon>
        <taxon>Actinomycetes</taxon>
        <taxon>Kitasatosporales</taxon>
        <taxon>Streptomycetaceae</taxon>
        <taxon>Streptomyces</taxon>
    </lineage>
</organism>
<dbReference type="EMBL" id="JBHSPW010000009">
    <property type="protein sequence ID" value="MFC5895199.1"/>
    <property type="molecule type" value="Genomic_DNA"/>
</dbReference>
<evidence type="ECO:0000259" key="6">
    <source>
        <dbReference type="SMART" id="SM00244"/>
    </source>
</evidence>
<keyword evidence="3" id="KW-0472">Membrane</keyword>
<evidence type="ECO:0000256" key="3">
    <source>
        <dbReference type="ARBA" id="ARBA00023136"/>
    </source>
</evidence>
<evidence type="ECO:0000313" key="8">
    <source>
        <dbReference type="Proteomes" id="UP001596241"/>
    </source>
</evidence>
<evidence type="ECO:0000256" key="4">
    <source>
        <dbReference type="SAM" id="Coils"/>
    </source>
</evidence>
<sequence>MFGYRVPAPDEAMLISGGRRGHGDAPFRVVIGHGKFVLPVFRKTRFLTLSMCESEVAETCVTRQGIALTVRAVIAFKVGNDTESIVNAGQRFLSDQDQMSVLTGRIFAGHLRSIIGSMTVEEIVTERQKLATEVLETSKTEMAKIGLIVDSLQIQSIDDGDTGYIEAMSAPHKAAIQRQAQIAQAKATQASAEAQQEAARNQAEYSRQTAVVQAQYNAEVDRAQAQAAQAGPLAEAHAQQEVLAARTELAERAASLRQQELVAEVVKPAEAEAERIRLLALADAERMKIQAEAAASYDRVALDRMLIDQLPQIVKEASAGLSGANVNVLNGADGLGEIAAGLVGQGLTILDSVRRNLGAPETTGEPSGDAAPRTGASADSRRPEDDGRIGIE</sequence>
<gene>
    <name evidence="7" type="ORF">ACFP3M_20590</name>
</gene>
<dbReference type="SMART" id="SM00244">
    <property type="entry name" value="PHB"/>
    <property type="match status" value="1"/>
</dbReference>
<dbReference type="PANTHER" id="PTHR13806:SF46">
    <property type="entry name" value="FLOTILLIN-1-RELATED"/>
    <property type="match status" value="1"/>
</dbReference>
<accession>A0ABW1FMT3</accession>
<dbReference type="InterPro" id="IPR001107">
    <property type="entry name" value="Band_7"/>
</dbReference>
<dbReference type="Gene3D" id="3.30.479.30">
    <property type="entry name" value="Band 7 domain"/>
    <property type="match status" value="1"/>
</dbReference>
<keyword evidence="8" id="KW-1185">Reference proteome</keyword>
<dbReference type="CDD" id="cd03399">
    <property type="entry name" value="SPFH_flotillin"/>
    <property type="match status" value="1"/>
</dbReference>
<name>A0ABW1FMT3_9ACTN</name>
<dbReference type="Pfam" id="PF01145">
    <property type="entry name" value="Band_7"/>
    <property type="match status" value="1"/>
</dbReference>
<dbReference type="RefSeq" id="WP_345077922.1">
    <property type="nucleotide sequence ID" value="NZ_BAAAWG010000002.1"/>
</dbReference>